<dbReference type="Gene3D" id="3.90.640.10">
    <property type="entry name" value="Actin, Chain A, domain 4"/>
    <property type="match status" value="1"/>
</dbReference>
<evidence type="ECO:0000256" key="1">
    <source>
        <dbReference type="ARBA" id="ARBA00004319"/>
    </source>
</evidence>
<evidence type="ECO:0000313" key="7">
    <source>
        <dbReference type="EMBL" id="CCC50333.1"/>
    </source>
</evidence>
<dbReference type="PRINTS" id="PR00301">
    <property type="entry name" value="HEATSHOCK70"/>
</dbReference>
<dbReference type="GO" id="GO:0140662">
    <property type="term" value="F:ATP-dependent protein folding chaperone"/>
    <property type="evidence" value="ECO:0007669"/>
    <property type="project" value="InterPro"/>
</dbReference>
<reference evidence="7" key="1">
    <citation type="journal article" date="2012" name="Proc. Natl. Acad. Sci. U.S.A.">
        <title>Antigenic diversity is generated by distinct evolutionary mechanisms in African trypanosome species.</title>
        <authorList>
            <person name="Jackson A.P."/>
            <person name="Berry A."/>
            <person name="Aslett M."/>
            <person name="Allison H.C."/>
            <person name="Burton P."/>
            <person name="Vavrova-Anderson J."/>
            <person name="Brown R."/>
            <person name="Browne H."/>
            <person name="Corton N."/>
            <person name="Hauser H."/>
            <person name="Gamble J."/>
            <person name="Gilderthorp R."/>
            <person name="Marcello L."/>
            <person name="McQuillan J."/>
            <person name="Otto T.D."/>
            <person name="Quail M.A."/>
            <person name="Sanders M.J."/>
            <person name="van Tonder A."/>
            <person name="Ginger M.L."/>
            <person name="Field M.C."/>
            <person name="Barry J.D."/>
            <person name="Hertz-Fowler C."/>
            <person name="Berriman M."/>
        </authorList>
    </citation>
    <scope>NUCLEOTIDE SEQUENCE</scope>
    <source>
        <strain evidence="7">Y486</strain>
    </source>
</reference>
<organism evidence="7">
    <name type="scientific">Trypanosoma vivax (strain Y486)</name>
    <dbReference type="NCBI Taxonomy" id="1055687"/>
    <lineage>
        <taxon>Eukaryota</taxon>
        <taxon>Discoba</taxon>
        <taxon>Euglenozoa</taxon>
        <taxon>Kinetoplastea</taxon>
        <taxon>Metakinetoplastina</taxon>
        <taxon>Trypanosomatida</taxon>
        <taxon>Trypanosomatidae</taxon>
        <taxon>Trypanosoma</taxon>
        <taxon>Duttonella</taxon>
    </lineage>
</organism>
<evidence type="ECO:0000256" key="6">
    <source>
        <dbReference type="SAM" id="MobiDB-lite"/>
    </source>
</evidence>
<gene>
    <name evidence="7" type="ORF">TVY486_0901560</name>
</gene>
<comment type="subcellular location">
    <subcellularLocation>
        <location evidence="1">Endoplasmic reticulum lumen</location>
    </subcellularLocation>
</comment>
<dbReference type="VEuPathDB" id="TriTrypDB:TvY486_0901560"/>
<dbReference type="GO" id="GO:0005524">
    <property type="term" value="F:ATP binding"/>
    <property type="evidence" value="ECO:0007669"/>
    <property type="project" value="UniProtKB-KW"/>
</dbReference>
<dbReference type="GO" id="GO:0005788">
    <property type="term" value="C:endoplasmic reticulum lumen"/>
    <property type="evidence" value="ECO:0007669"/>
    <property type="project" value="UniProtKB-SubCell"/>
</dbReference>
<evidence type="ECO:0000256" key="5">
    <source>
        <dbReference type="ARBA" id="ARBA00023186"/>
    </source>
</evidence>
<dbReference type="AlphaFoldDB" id="G0U230"/>
<dbReference type="PANTHER" id="PTHR45639:SF3">
    <property type="entry name" value="HYPOXIA UP-REGULATED PROTEIN 1"/>
    <property type="match status" value="1"/>
</dbReference>
<dbReference type="InterPro" id="IPR018181">
    <property type="entry name" value="Heat_shock_70_CS"/>
</dbReference>
<dbReference type="SUPFAM" id="SSF53067">
    <property type="entry name" value="Actin-like ATPase domain"/>
    <property type="match status" value="2"/>
</dbReference>
<dbReference type="Pfam" id="PF00012">
    <property type="entry name" value="HSP70"/>
    <property type="match status" value="1"/>
</dbReference>
<accession>G0U230</accession>
<dbReference type="EMBL" id="HE573025">
    <property type="protein sequence ID" value="CCC50333.1"/>
    <property type="molecule type" value="Genomic_DNA"/>
</dbReference>
<dbReference type="PROSITE" id="PS01036">
    <property type="entry name" value="HSP70_3"/>
    <property type="match status" value="1"/>
</dbReference>
<dbReference type="Gene3D" id="3.30.420.40">
    <property type="match status" value="2"/>
</dbReference>
<keyword evidence="4" id="KW-0067">ATP-binding</keyword>
<dbReference type="PANTHER" id="PTHR45639">
    <property type="entry name" value="HSC70CB, ISOFORM G-RELATED"/>
    <property type="match status" value="1"/>
</dbReference>
<evidence type="ECO:0000256" key="4">
    <source>
        <dbReference type="ARBA" id="ARBA00022840"/>
    </source>
</evidence>
<feature type="region of interest" description="Disordered" evidence="6">
    <location>
        <begin position="622"/>
        <end position="697"/>
    </location>
</feature>
<protein>
    <submittedName>
        <fullName evidence="7">Putative heat shock protein</fullName>
    </submittedName>
</protein>
<sequence length="820" mass="89767">MPVHSGLSQVSTCPFVYPSYSVVSFLNIPEANNRRLTKARRRPKKEKRIKEMAIMPKVAWLPKLSAGTAQFLLIFASTMLLVAGGQTQEILAVDIGSEWTKAALLVGGATAVPRPTVVLNDQTNRKSPQCIAFRFLPYKGNDTLRGVERIFAEQALAFEPRFPRQVVCGSSVLAGHFVSSDSNGTVRTTEEGIPTVGSSILSYTVVPRHAGGAAAIHLERDGGAAYKPAILQLAVEEVVGMILGSVKRSAEKYVMVYDMGSTRTEVSVFRFTSAVQRDQQRGTITMIAHVANESLGGKAFDRCLAQRVERELFPHATPTPIRPVLGTKLERGVAARRAVVSLLRAANAARERLSVNQDVPFLVPDIREGGGDFVTNISRAFFEGACGELFDEAVRLRDRAIANTNGIVRVPRDLVRLELVGGATRMPRLQDRLSGGYGRPADRTLNSDEAVVSGAALMSRMNSRRFNIVEPMMNDVYFSVAPSLGGQEGIESKERLKREATEHMLFEKNTTLVPISRLITFQNRTGNFTLTLKDRRGFFVRTTSVSGVEEATEAARAVSQRLSSMDTAGRVNSTVAFERGEVVVEVTVGESGVPFVSTAYLNATFTRRWTYPASEYVQSEMVGRSATGARPDEPDKEVVSSLTPEGVVEQDQSGDGARAAGTKGANSTHNVSAKDEGSAHGNQTTGGGQEAPVRGPGAVDSNVEQIFRRFPLRFVLVFPLKGQSGVNMDKEEAVASRNRLRAFQRIDDERLLRSTLRNDIESFVVHYKSLDSWTTPMSNGSSWRDVVASVSNWLDDAREDVNITELKEKHKLLKELNVEQ</sequence>
<dbReference type="InterPro" id="IPR043129">
    <property type="entry name" value="ATPase_NBD"/>
</dbReference>
<keyword evidence="7" id="KW-0346">Stress response</keyword>
<keyword evidence="3" id="KW-0547">Nucleotide-binding</keyword>
<evidence type="ECO:0000256" key="2">
    <source>
        <dbReference type="ARBA" id="ARBA00022729"/>
    </source>
</evidence>
<keyword evidence="2" id="KW-0732">Signal</keyword>
<proteinExistence type="predicted"/>
<dbReference type="InterPro" id="IPR013126">
    <property type="entry name" value="Hsp_70_fam"/>
</dbReference>
<evidence type="ECO:0000256" key="3">
    <source>
        <dbReference type="ARBA" id="ARBA00022741"/>
    </source>
</evidence>
<dbReference type="GO" id="GO:0034663">
    <property type="term" value="C:endoplasmic reticulum chaperone complex"/>
    <property type="evidence" value="ECO:0007669"/>
    <property type="project" value="TreeGrafter"/>
</dbReference>
<keyword evidence="5" id="KW-0143">Chaperone</keyword>
<dbReference type="GO" id="GO:0030968">
    <property type="term" value="P:endoplasmic reticulum unfolded protein response"/>
    <property type="evidence" value="ECO:0007669"/>
    <property type="project" value="TreeGrafter"/>
</dbReference>
<name>G0U230_TRYVY</name>